<organism evidence="1 2">
    <name type="scientific">Aureitalea marina</name>
    <dbReference type="NCBI Taxonomy" id="930804"/>
    <lineage>
        <taxon>Bacteria</taxon>
        <taxon>Pseudomonadati</taxon>
        <taxon>Bacteroidota</taxon>
        <taxon>Flavobacteriia</taxon>
        <taxon>Flavobacteriales</taxon>
        <taxon>Flavobacteriaceae</taxon>
        <taxon>Aureitalea</taxon>
    </lineage>
</organism>
<evidence type="ECO:0008006" key="3">
    <source>
        <dbReference type="Google" id="ProtNLM"/>
    </source>
</evidence>
<protein>
    <recommendedName>
        <fullName evidence="3">DUF1905 domain-containing protein</fullName>
    </recommendedName>
</protein>
<dbReference type="EMBL" id="MQUB01000001">
    <property type="protein sequence ID" value="PQB05988.1"/>
    <property type="molecule type" value="Genomic_DNA"/>
</dbReference>
<dbReference type="AlphaFoldDB" id="A0A2S7KTV7"/>
<accession>A0A2S7KTV7</accession>
<sequence>MHSLIIPDDLAVSMLDGGKKRVVVHGRYQEKEVEFHAALQRIKGSYRIMFSKKHQKSLGVGPTDPVEIRLSPDTSKYGVEVPEEFQAVLDSDPVAYAQFESLSDGLKRSLIYYVKRFKNSQTRIDKSLVIANNLALGISNGKELVVDRR</sequence>
<keyword evidence="2" id="KW-1185">Reference proteome</keyword>
<evidence type="ECO:0000313" key="1">
    <source>
        <dbReference type="EMBL" id="PQB05988.1"/>
    </source>
</evidence>
<reference evidence="1 2" key="1">
    <citation type="submission" date="2016-11" db="EMBL/GenBank/DDBJ databases">
        <title>Trade-off between light-utilization and light-protection in marine flavobacteria.</title>
        <authorList>
            <person name="Kumagai Y."/>
        </authorList>
    </citation>
    <scope>NUCLEOTIDE SEQUENCE [LARGE SCALE GENOMIC DNA]</scope>
    <source>
        <strain evidence="1 2">NBRC 107741</strain>
    </source>
</reference>
<proteinExistence type="predicted"/>
<name>A0A2S7KTV7_9FLAO</name>
<dbReference type="Proteomes" id="UP000239800">
    <property type="component" value="Unassembled WGS sequence"/>
</dbReference>
<comment type="caution">
    <text evidence="1">The sequence shown here is derived from an EMBL/GenBank/DDBJ whole genome shotgun (WGS) entry which is preliminary data.</text>
</comment>
<dbReference type="Pfam" id="PF13376">
    <property type="entry name" value="OmdA"/>
    <property type="match status" value="1"/>
</dbReference>
<gene>
    <name evidence="1" type="ORF">BST85_06745</name>
</gene>
<evidence type="ECO:0000313" key="2">
    <source>
        <dbReference type="Proteomes" id="UP000239800"/>
    </source>
</evidence>